<comment type="caution">
    <text evidence="2">The sequence shown here is derived from an EMBL/GenBank/DDBJ whole genome shotgun (WGS) entry which is preliminary data.</text>
</comment>
<feature type="compositionally biased region" description="Basic and acidic residues" evidence="1">
    <location>
        <begin position="181"/>
        <end position="200"/>
    </location>
</feature>
<proteinExistence type="predicted"/>
<keyword evidence="3" id="KW-1185">Reference proteome</keyword>
<sequence length="303" mass="32558">MGQAHPSGALRPAARRRFMSACGLAAAAMLTTGCTPAVWAVGHKVDVEVIDRETGETLPVYPFRDQRYIAGRPGSRYAIRVTNRTGERVMAVMSVDGVNIISGQTASWSQSGYVLSPWQSYEITGWRKSNQEVAAFEFTALPDSYAAQTGRPHDVGVIGVAVFTERVRWQPPSPPAAPPRGELREESRRADAESSARDAPSEAPATGAARALPKSAAPAAAPAPAPAERLGTGHGARETSYVTNTEFERQTARPVEVVSLRYDRQENLARAGIIPTLGWAQSSPRPFPRSSTEPGFVPDPPSR</sequence>
<reference evidence="2 3" key="1">
    <citation type="submission" date="2024-04" db="EMBL/GenBank/DDBJ databases">
        <title>Novel species of the genus Ideonella isolated from streams.</title>
        <authorList>
            <person name="Lu H."/>
        </authorList>
    </citation>
    <scope>NUCLEOTIDE SEQUENCE [LARGE SCALE GENOMIC DNA]</scope>
    <source>
        <strain evidence="2 3">DXS29W</strain>
    </source>
</reference>
<dbReference type="RefSeq" id="WP_341423854.1">
    <property type="nucleotide sequence ID" value="NZ_JBBUTG010000001.1"/>
</dbReference>
<feature type="compositionally biased region" description="Polar residues" evidence="1">
    <location>
        <begin position="279"/>
        <end position="293"/>
    </location>
</feature>
<gene>
    <name evidence="2" type="ORF">AACH06_01680</name>
</gene>
<evidence type="ECO:0000313" key="2">
    <source>
        <dbReference type="EMBL" id="MEK8029518.1"/>
    </source>
</evidence>
<dbReference type="Proteomes" id="UP001371218">
    <property type="component" value="Unassembled WGS sequence"/>
</dbReference>
<evidence type="ECO:0000313" key="3">
    <source>
        <dbReference type="Proteomes" id="UP001371218"/>
    </source>
</evidence>
<accession>A0ABU9BLX0</accession>
<feature type="compositionally biased region" description="Low complexity" evidence="1">
    <location>
        <begin position="201"/>
        <end position="222"/>
    </location>
</feature>
<dbReference type="InterPro" id="IPR006311">
    <property type="entry name" value="TAT_signal"/>
</dbReference>
<evidence type="ECO:0000256" key="1">
    <source>
        <dbReference type="SAM" id="MobiDB-lite"/>
    </source>
</evidence>
<feature type="region of interest" description="Disordered" evidence="1">
    <location>
        <begin position="169"/>
        <end position="235"/>
    </location>
</feature>
<dbReference type="EMBL" id="JBBUTG010000001">
    <property type="protein sequence ID" value="MEK8029518.1"/>
    <property type="molecule type" value="Genomic_DNA"/>
</dbReference>
<name>A0ABU9BLX0_9BURK</name>
<protein>
    <submittedName>
        <fullName evidence="2">Uncharacterized protein</fullName>
    </submittedName>
</protein>
<feature type="region of interest" description="Disordered" evidence="1">
    <location>
        <begin position="278"/>
        <end position="303"/>
    </location>
</feature>
<dbReference type="PROSITE" id="PS51318">
    <property type="entry name" value="TAT"/>
    <property type="match status" value="1"/>
</dbReference>
<organism evidence="2 3">
    <name type="scientific">Ideonella lacteola</name>
    <dbReference type="NCBI Taxonomy" id="2984193"/>
    <lineage>
        <taxon>Bacteria</taxon>
        <taxon>Pseudomonadati</taxon>
        <taxon>Pseudomonadota</taxon>
        <taxon>Betaproteobacteria</taxon>
        <taxon>Burkholderiales</taxon>
        <taxon>Sphaerotilaceae</taxon>
        <taxon>Ideonella</taxon>
    </lineage>
</organism>